<organism evidence="2 3">
    <name type="scientific">Methylocystis iwaonis</name>
    <dbReference type="NCBI Taxonomy" id="2885079"/>
    <lineage>
        <taxon>Bacteria</taxon>
        <taxon>Pseudomonadati</taxon>
        <taxon>Pseudomonadota</taxon>
        <taxon>Alphaproteobacteria</taxon>
        <taxon>Hyphomicrobiales</taxon>
        <taxon>Methylocystaceae</taxon>
        <taxon>Methylocystis</taxon>
    </lineage>
</organism>
<gene>
    <name evidence="2" type="ORF">SS37A_12250</name>
</gene>
<protein>
    <submittedName>
        <fullName evidence="2">Uncharacterized protein</fullName>
    </submittedName>
</protein>
<keyword evidence="3" id="KW-1185">Reference proteome</keyword>
<reference evidence="2 3" key="1">
    <citation type="journal article" date="2023" name="Int. J. Syst. Evol. Microbiol.">
        <title>Methylocystis iwaonis sp. nov., a type II methane-oxidizing bacterium from surface soil of a rice paddy field in Japan, and emended description of the genus Methylocystis (ex Whittenbury et al. 1970) Bowman et al. 1993.</title>
        <authorList>
            <person name="Kaise H."/>
            <person name="Sawadogo J.B."/>
            <person name="Alam M.S."/>
            <person name="Ueno C."/>
            <person name="Dianou D."/>
            <person name="Shinjo R."/>
            <person name="Asakawa S."/>
        </authorList>
    </citation>
    <scope>NUCLEOTIDE SEQUENCE [LARGE SCALE GENOMIC DNA]</scope>
    <source>
        <strain evidence="2 3">SS37A-Re</strain>
    </source>
</reference>
<dbReference type="EMBL" id="AP027142">
    <property type="protein sequence ID" value="BDV33696.1"/>
    <property type="molecule type" value="Genomic_DNA"/>
</dbReference>
<accession>A0ABN6VDI2</accession>
<name>A0ABN6VDI2_9HYPH</name>
<dbReference type="Proteomes" id="UP001317629">
    <property type="component" value="Chromosome"/>
</dbReference>
<evidence type="ECO:0000256" key="1">
    <source>
        <dbReference type="SAM" id="MobiDB-lite"/>
    </source>
</evidence>
<proteinExistence type="predicted"/>
<dbReference type="InterPro" id="IPR021795">
    <property type="entry name" value="DUF3363"/>
</dbReference>
<dbReference type="Pfam" id="PF11843">
    <property type="entry name" value="DUF3363"/>
    <property type="match status" value="1"/>
</dbReference>
<sequence length="113" mass="12952">MRREPIIGRLISRGLDENSRARPLRSSRRRRRHHVRLKDLDATSDSGTPHLVLAVRSDLSIEEQINATGETWLDRRLIATERLPLSDLGFDREVRDAMEARADHLGAEALAHR</sequence>
<evidence type="ECO:0000313" key="2">
    <source>
        <dbReference type="EMBL" id="BDV33696.1"/>
    </source>
</evidence>
<feature type="region of interest" description="Disordered" evidence="1">
    <location>
        <begin position="18"/>
        <end position="45"/>
    </location>
</feature>
<evidence type="ECO:0000313" key="3">
    <source>
        <dbReference type="Proteomes" id="UP001317629"/>
    </source>
</evidence>
<feature type="compositionally biased region" description="Basic residues" evidence="1">
    <location>
        <begin position="22"/>
        <end position="36"/>
    </location>
</feature>